<protein>
    <recommendedName>
        <fullName evidence="6">DNA-binding protein</fullName>
    </recommendedName>
</protein>
<evidence type="ECO:0000313" key="3">
    <source>
        <dbReference type="EMBL" id="BBD72059.1"/>
    </source>
</evidence>
<dbReference type="InterPro" id="IPR002878">
    <property type="entry name" value="ChsH2_C"/>
</dbReference>
<reference evidence="3" key="3">
    <citation type="journal article" date="2019" name="BMC Res. Notes">
        <title>Complete genome sequence of the Sulfodiicoccus acidiphilus strain HS-1T, the first crenarchaeon that lacks polB3, isolated from an acidic hot spring in Ohwaku-dani, Hakone, Japan.</title>
        <authorList>
            <person name="Sakai H.D."/>
            <person name="Kurosawa N."/>
        </authorList>
    </citation>
    <scope>NUCLEOTIDE SEQUENCE</scope>
    <source>
        <strain evidence="3">HS-1</strain>
    </source>
</reference>
<dbReference type="GeneID" id="38665954"/>
<proteinExistence type="predicted"/>
<dbReference type="EMBL" id="AP018553">
    <property type="protein sequence ID" value="BBD72059.1"/>
    <property type="molecule type" value="Genomic_DNA"/>
</dbReference>
<gene>
    <name evidence="4" type="ORF">GCM10007116_16720</name>
    <name evidence="3" type="ORF">HS1genome_0448</name>
</gene>
<reference evidence="5" key="2">
    <citation type="submission" date="2018-04" db="EMBL/GenBank/DDBJ databases">
        <title>Complete genome sequence of Sulfodiicoccus acidiphilus strain HS-1.</title>
        <authorList>
            <person name="Sakai H.D."/>
            <person name="Kurosawa N."/>
        </authorList>
    </citation>
    <scope>NUCLEOTIDE SEQUENCE [LARGE SCALE GENOMIC DNA]</scope>
    <source>
        <strain evidence="5">HS-1</strain>
    </source>
</reference>
<dbReference type="InterPro" id="IPR022002">
    <property type="entry name" value="ChsH2_Znr"/>
</dbReference>
<reference evidence="4" key="1">
    <citation type="journal article" date="2014" name="Int. J. Syst. Evol. Microbiol.">
        <title>Complete genome sequence of Corynebacterium casei LMG S-19264T (=DSM 44701T), isolated from a smear-ripened cheese.</title>
        <authorList>
            <consortium name="US DOE Joint Genome Institute (JGI-PGF)"/>
            <person name="Walter F."/>
            <person name="Albersmeier A."/>
            <person name="Kalinowski J."/>
            <person name="Ruckert C."/>
        </authorList>
    </citation>
    <scope>NUCLEOTIDE SEQUENCE</scope>
    <source>
        <strain evidence="4">JCM 31740</strain>
    </source>
</reference>
<evidence type="ECO:0000259" key="1">
    <source>
        <dbReference type="Pfam" id="PF01796"/>
    </source>
</evidence>
<dbReference type="PANTHER" id="PTHR34075:SF5">
    <property type="entry name" value="BLR3430 PROTEIN"/>
    <property type="match status" value="1"/>
</dbReference>
<evidence type="ECO:0000313" key="5">
    <source>
        <dbReference type="Proteomes" id="UP000276741"/>
    </source>
</evidence>
<accession>A0A348B1K7</accession>
<dbReference type="Pfam" id="PF12172">
    <property type="entry name" value="zf-ChsH2"/>
    <property type="match status" value="1"/>
</dbReference>
<dbReference type="SUPFAM" id="SSF50249">
    <property type="entry name" value="Nucleic acid-binding proteins"/>
    <property type="match status" value="1"/>
</dbReference>
<dbReference type="OrthoDB" id="9573at2157"/>
<dbReference type="Pfam" id="PF01796">
    <property type="entry name" value="OB_ChsH2_C"/>
    <property type="match status" value="1"/>
</dbReference>
<reference evidence="4" key="4">
    <citation type="submission" date="2020-09" db="EMBL/GenBank/DDBJ databases">
        <authorList>
            <person name="Sun Q."/>
            <person name="Ohkuma M."/>
        </authorList>
    </citation>
    <scope>NUCLEOTIDE SEQUENCE</scope>
    <source>
        <strain evidence="4">JCM 31740</strain>
    </source>
</reference>
<dbReference type="InterPro" id="IPR052513">
    <property type="entry name" value="Thioester_dehydratase-like"/>
</dbReference>
<dbReference type="EMBL" id="BMQS01000016">
    <property type="protein sequence ID" value="GGU00071.1"/>
    <property type="molecule type" value="Genomic_DNA"/>
</dbReference>
<dbReference type="KEGG" id="sacd:HS1genome_0448"/>
<feature type="domain" description="ChsH2 C-terminal OB-fold" evidence="1">
    <location>
        <begin position="57"/>
        <end position="118"/>
    </location>
</feature>
<feature type="domain" description="ChsH2 rubredoxin-like zinc ribbon" evidence="2">
    <location>
        <begin position="19"/>
        <end position="55"/>
    </location>
</feature>
<dbReference type="PANTHER" id="PTHR34075">
    <property type="entry name" value="BLR3430 PROTEIN"/>
    <property type="match status" value="1"/>
</dbReference>
<dbReference type="Proteomes" id="UP000276741">
    <property type="component" value="Chromosome"/>
</dbReference>
<dbReference type="AlphaFoldDB" id="A0A348B1K7"/>
<organism evidence="3 5">
    <name type="scientific">Sulfodiicoccus acidiphilus</name>
    <dbReference type="NCBI Taxonomy" id="1670455"/>
    <lineage>
        <taxon>Archaea</taxon>
        <taxon>Thermoproteota</taxon>
        <taxon>Thermoprotei</taxon>
        <taxon>Sulfolobales</taxon>
        <taxon>Sulfolobaceae</taxon>
        <taxon>Sulfodiicoccus</taxon>
    </lineage>
</organism>
<dbReference type="Proteomes" id="UP000616143">
    <property type="component" value="Unassembled WGS sequence"/>
</dbReference>
<name>A0A348B1K7_9CREN</name>
<keyword evidence="5" id="KW-1185">Reference proteome</keyword>
<dbReference type="InterPro" id="IPR012340">
    <property type="entry name" value="NA-bd_OB-fold"/>
</dbReference>
<evidence type="ECO:0000259" key="2">
    <source>
        <dbReference type="Pfam" id="PF12172"/>
    </source>
</evidence>
<dbReference type="Gene3D" id="6.10.30.10">
    <property type="match status" value="1"/>
</dbReference>
<sequence length="136" mass="15315">MASQELPYPELDPINQKYFDGLKDGALLVQRCGECGNFQFYPRPICVRCGSLNLEYKKVSGKGKVYSYVIIHRVISNSEYFKKMVPYAVVSVELEEGIRVYGLYVGEVSSLSVGKEVKFKPYSIPWGVIPAFESLA</sequence>
<evidence type="ECO:0008006" key="6">
    <source>
        <dbReference type="Google" id="ProtNLM"/>
    </source>
</evidence>
<dbReference type="RefSeq" id="WP_126449356.1">
    <property type="nucleotide sequence ID" value="NZ_AP018553.1"/>
</dbReference>
<evidence type="ECO:0000313" key="4">
    <source>
        <dbReference type="EMBL" id="GGU00071.1"/>
    </source>
</evidence>